<keyword evidence="5 8" id="KW-0732">Signal</keyword>
<dbReference type="GO" id="GO:0015473">
    <property type="term" value="F:fimbrial usher porin activity"/>
    <property type="evidence" value="ECO:0007669"/>
    <property type="project" value="InterPro"/>
</dbReference>
<evidence type="ECO:0000313" key="10">
    <source>
        <dbReference type="EMBL" id="HAT1685489.1"/>
    </source>
</evidence>
<evidence type="ECO:0000313" key="11">
    <source>
        <dbReference type="Proteomes" id="UP000856143"/>
    </source>
</evidence>
<comment type="caution">
    <text evidence="10">The sequence shown here is derived from an EMBL/GenBank/DDBJ whole genome shotgun (WGS) entry which is preliminary data.</text>
</comment>
<dbReference type="InterPro" id="IPR037224">
    <property type="entry name" value="PapC_N_sf"/>
</dbReference>
<keyword evidence="4" id="KW-0812">Transmembrane</keyword>
<feature type="domain" description="PapC N-terminal" evidence="9">
    <location>
        <begin position="23"/>
        <end position="151"/>
    </location>
</feature>
<protein>
    <submittedName>
        <fullName evidence="10">Fimbrial biogenesis outer membrane usher protein</fullName>
    </submittedName>
</protein>
<dbReference type="InterPro" id="IPR000015">
    <property type="entry name" value="Fimb_usher"/>
</dbReference>
<dbReference type="AlphaFoldDB" id="A0AAN5RHE6"/>
<comment type="subcellular location">
    <subcellularLocation>
        <location evidence="1">Cell outer membrane</location>
        <topology evidence="1">Multi-pass membrane protein</topology>
    </subcellularLocation>
</comment>
<evidence type="ECO:0000256" key="3">
    <source>
        <dbReference type="ARBA" id="ARBA00022448"/>
    </source>
</evidence>
<comment type="similarity">
    <text evidence="2">Belongs to the fimbrial export usher family.</text>
</comment>
<dbReference type="Proteomes" id="UP000856143">
    <property type="component" value="Unassembled WGS sequence"/>
</dbReference>
<evidence type="ECO:0000256" key="2">
    <source>
        <dbReference type="ARBA" id="ARBA00008064"/>
    </source>
</evidence>
<keyword evidence="3" id="KW-0813">Transport</keyword>
<evidence type="ECO:0000256" key="6">
    <source>
        <dbReference type="ARBA" id="ARBA00023136"/>
    </source>
</evidence>
<evidence type="ECO:0000256" key="1">
    <source>
        <dbReference type="ARBA" id="ARBA00004571"/>
    </source>
</evidence>
<reference evidence="10" key="1">
    <citation type="journal article" date="2018" name="Genome Biol.">
        <title>SKESA: strategic k-mer extension for scrupulous assemblies.</title>
        <authorList>
            <person name="Souvorov A."/>
            <person name="Agarwala R."/>
            <person name="Lipman D.J."/>
        </authorList>
    </citation>
    <scope>NUCLEOTIDE SEQUENCE</scope>
    <source>
        <strain evidence="10">R404</strain>
    </source>
</reference>
<gene>
    <name evidence="10" type="ORF">I8Y21_006360</name>
</gene>
<reference evidence="10" key="2">
    <citation type="submission" date="2020-11" db="EMBL/GenBank/DDBJ databases">
        <authorList>
            <consortium name="NCBI Pathogen Detection Project"/>
        </authorList>
    </citation>
    <scope>NUCLEOTIDE SEQUENCE</scope>
    <source>
        <strain evidence="10">R404</strain>
    </source>
</reference>
<proteinExistence type="inferred from homology"/>
<organism evidence="10 11">
    <name type="scientific">Klebsiella oxytoca</name>
    <dbReference type="NCBI Taxonomy" id="571"/>
    <lineage>
        <taxon>Bacteria</taxon>
        <taxon>Pseudomonadati</taxon>
        <taxon>Pseudomonadota</taxon>
        <taxon>Gammaproteobacteria</taxon>
        <taxon>Enterobacterales</taxon>
        <taxon>Enterobacteriaceae</taxon>
        <taxon>Klebsiella/Raoultella group</taxon>
        <taxon>Klebsiella</taxon>
    </lineage>
</organism>
<evidence type="ECO:0000259" key="9">
    <source>
        <dbReference type="Pfam" id="PF13954"/>
    </source>
</evidence>
<dbReference type="Pfam" id="PF13954">
    <property type="entry name" value="PapC_N"/>
    <property type="match status" value="1"/>
</dbReference>
<dbReference type="Gene3D" id="3.10.20.410">
    <property type="match status" value="1"/>
</dbReference>
<accession>A0AAN5RHE6</accession>
<dbReference type="PANTHER" id="PTHR30451">
    <property type="entry name" value="OUTER MEMBRANE USHER PROTEIN"/>
    <property type="match status" value="1"/>
</dbReference>
<keyword evidence="6" id="KW-0472">Membrane</keyword>
<feature type="chain" id="PRO_5042937426" evidence="8">
    <location>
        <begin position="22"/>
        <end position="152"/>
    </location>
</feature>
<feature type="signal peptide" evidence="8">
    <location>
        <begin position="1"/>
        <end position="21"/>
    </location>
</feature>
<dbReference type="GO" id="GO:0009297">
    <property type="term" value="P:pilus assembly"/>
    <property type="evidence" value="ECO:0007669"/>
    <property type="project" value="InterPro"/>
</dbReference>
<dbReference type="GO" id="GO:0009279">
    <property type="term" value="C:cell outer membrane"/>
    <property type="evidence" value="ECO:0007669"/>
    <property type="project" value="UniProtKB-SubCell"/>
</dbReference>
<name>A0AAN5RHE6_KLEOX</name>
<dbReference type="PANTHER" id="PTHR30451:SF4">
    <property type="entry name" value="OUTER MEMBRANE USHER PROTEIN YQIG-RELATED"/>
    <property type="match status" value="1"/>
</dbReference>
<evidence type="ECO:0000256" key="4">
    <source>
        <dbReference type="ARBA" id="ARBA00022692"/>
    </source>
</evidence>
<dbReference type="InterPro" id="IPR025885">
    <property type="entry name" value="PapC_N"/>
</dbReference>
<evidence type="ECO:0000256" key="8">
    <source>
        <dbReference type="SAM" id="SignalP"/>
    </source>
</evidence>
<keyword evidence="7" id="KW-0998">Cell outer membrane</keyword>
<evidence type="ECO:0000256" key="7">
    <source>
        <dbReference type="ARBA" id="ARBA00023237"/>
    </source>
</evidence>
<dbReference type="SUPFAM" id="SSF141729">
    <property type="entry name" value="FimD N-terminal domain-like"/>
    <property type="match status" value="1"/>
</dbReference>
<feature type="non-terminal residue" evidence="10">
    <location>
        <position position="152"/>
    </location>
</feature>
<dbReference type="EMBL" id="DACSEO010000235">
    <property type="protein sequence ID" value="HAT1685489.1"/>
    <property type="molecule type" value="Genomic_DNA"/>
</dbReference>
<sequence length="152" mass="16760">MKLTRLAILITLTCSARPVLATEFNVNMLNTEDRKHADLSAFSRDGYIAPGDYLLDIRLNDQTIREQYPVSVVPVKGPGKDGDDSVVCVTPEMVALLGLKDGIVRGLKPVPGTGGPRCLELRSADSQVRYSASRQQLTFIIPQAWMQYQDPN</sequence>
<evidence type="ECO:0000256" key="5">
    <source>
        <dbReference type="ARBA" id="ARBA00022729"/>
    </source>
</evidence>